<evidence type="ECO:0000313" key="10">
    <source>
        <dbReference type="EMBL" id="GET38436.1"/>
    </source>
</evidence>
<evidence type="ECO:0000256" key="5">
    <source>
        <dbReference type="ARBA" id="ARBA00022989"/>
    </source>
</evidence>
<gene>
    <name evidence="10" type="ORF">MiSe_31940</name>
</gene>
<keyword evidence="11" id="KW-1185">Reference proteome</keyword>
<organism evidence="10 11">
    <name type="scientific">Microseira wollei NIES-4236</name>
    <dbReference type="NCBI Taxonomy" id="2530354"/>
    <lineage>
        <taxon>Bacteria</taxon>
        <taxon>Bacillati</taxon>
        <taxon>Cyanobacteriota</taxon>
        <taxon>Cyanophyceae</taxon>
        <taxon>Oscillatoriophycideae</taxon>
        <taxon>Aerosakkonematales</taxon>
        <taxon>Aerosakkonemataceae</taxon>
        <taxon>Microseira</taxon>
    </lineage>
</organism>
<dbReference type="EMBL" id="BLAY01000045">
    <property type="protein sequence ID" value="GET38436.1"/>
    <property type="molecule type" value="Genomic_DNA"/>
</dbReference>
<dbReference type="RefSeq" id="WP_226581959.1">
    <property type="nucleotide sequence ID" value="NZ_BLAY01000045.1"/>
</dbReference>
<evidence type="ECO:0000256" key="4">
    <source>
        <dbReference type="ARBA" id="ARBA00022692"/>
    </source>
</evidence>
<dbReference type="GO" id="GO:0022857">
    <property type="term" value="F:transmembrane transporter activity"/>
    <property type="evidence" value="ECO:0007669"/>
    <property type="project" value="InterPro"/>
</dbReference>
<evidence type="ECO:0000256" key="2">
    <source>
        <dbReference type="ARBA" id="ARBA00005811"/>
    </source>
</evidence>
<dbReference type="InterPro" id="IPR003400">
    <property type="entry name" value="ExbD"/>
</dbReference>
<name>A0AAV3XAL6_9CYAN</name>
<keyword evidence="5 9" id="KW-1133">Transmembrane helix</keyword>
<evidence type="ECO:0000256" key="6">
    <source>
        <dbReference type="ARBA" id="ARBA00023136"/>
    </source>
</evidence>
<dbReference type="GO" id="GO:0015031">
    <property type="term" value="P:protein transport"/>
    <property type="evidence" value="ECO:0007669"/>
    <property type="project" value="UniProtKB-KW"/>
</dbReference>
<evidence type="ECO:0000256" key="1">
    <source>
        <dbReference type="ARBA" id="ARBA00004162"/>
    </source>
</evidence>
<dbReference type="Proteomes" id="UP001050975">
    <property type="component" value="Unassembled WGS sequence"/>
</dbReference>
<feature type="transmembrane region" description="Helical" evidence="9">
    <location>
        <begin position="16"/>
        <end position="38"/>
    </location>
</feature>
<evidence type="ECO:0000256" key="9">
    <source>
        <dbReference type="SAM" id="Phobius"/>
    </source>
</evidence>
<proteinExistence type="inferred from homology"/>
<evidence type="ECO:0000256" key="8">
    <source>
        <dbReference type="SAM" id="MobiDB-lite"/>
    </source>
</evidence>
<keyword evidence="7" id="KW-0813">Transport</keyword>
<sequence>MKINLDAESEDVRIEIVPLIDVIFCVLTFFMLATLYFARLQLNRQQAVNVDLPKASTGTTPQQPDRLIVRIDPPYGQVYVDDMVNPPEPIISKDQLREKLQQFRAAKPEGLMVLWAGKDVRYEDVVQVLDQMRQVGGDRVALATIPESLNQLPGSGSLPPTGIPGLPGGGVNPAVPYNPYGVPNPVTPFNPNQPQLPAQPGVTPVPPGGNFPTPPGTGVAPTPTLPGRN</sequence>
<reference evidence="10" key="1">
    <citation type="submission" date="2019-10" db="EMBL/GenBank/DDBJ databases">
        <title>Draft genome sequece of Microseira wollei NIES-4236.</title>
        <authorList>
            <person name="Yamaguchi H."/>
            <person name="Suzuki S."/>
            <person name="Kawachi M."/>
        </authorList>
    </citation>
    <scope>NUCLEOTIDE SEQUENCE</scope>
    <source>
        <strain evidence="10">NIES-4236</strain>
    </source>
</reference>
<protein>
    <submittedName>
        <fullName evidence="10">Biopolymer transport protein ExbD/TolR</fullName>
    </submittedName>
</protein>
<dbReference type="Pfam" id="PF02472">
    <property type="entry name" value="ExbD"/>
    <property type="match status" value="1"/>
</dbReference>
<feature type="region of interest" description="Disordered" evidence="8">
    <location>
        <begin position="149"/>
        <end position="170"/>
    </location>
</feature>
<feature type="compositionally biased region" description="Pro residues" evidence="8">
    <location>
        <begin position="203"/>
        <end position="215"/>
    </location>
</feature>
<dbReference type="Gene3D" id="3.30.420.270">
    <property type="match status" value="1"/>
</dbReference>
<feature type="compositionally biased region" description="Low complexity" evidence="8">
    <location>
        <begin position="152"/>
        <end position="164"/>
    </location>
</feature>
<keyword evidence="4 7" id="KW-0812">Transmembrane</keyword>
<keyword evidence="6 9" id="KW-0472">Membrane</keyword>
<feature type="compositionally biased region" description="Low complexity" evidence="8">
    <location>
        <begin position="216"/>
        <end position="229"/>
    </location>
</feature>
<comment type="subcellular location">
    <subcellularLocation>
        <location evidence="1">Cell membrane</location>
        <topology evidence="1">Single-pass membrane protein</topology>
    </subcellularLocation>
    <subcellularLocation>
        <location evidence="7">Cell membrane</location>
        <topology evidence="7">Single-pass type II membrane protein</topology>
    </subcellularLocation>
</comment>
<evidence type="ECO:0000256" key="3">
    <source>
        <dbReference type="ARBA" id="ARBA00022475"/>
    </source>
</evidence>
<accession>A0AAV3XAL6</accession>
<feature type="region of interest" description="Disordered" evidence="8">
    <location>
        <begin position="185"/>
        <end position="229"/>
    </location>
</feature>
<dbReference type="PANTHER" id="PTHR30558:SF3">
    <property type="entry name" value="BIOPOLYMER TRANSPORT PROTEIN EXBD-RELATED"/>
    <property type="match status" value="1"/>
</dbReference>
<keyword evidence="7" id="KW-0653">Protein transport</keyword>
<comment type="similarity">
    <text evidence="2 7">Belongs to the ExbD/TolR family.</text>
</comment>
<dbReference type="AlphaFoldDB" id="A0AAV3XAL6"/>
<dbReference type="GO" id="GO:0005886">
    <property type="term" value="C:plasma membrane"/>
    <property type="evidence" value="ECO:0007669"/>
    <property type="project" value="UniProtKB-SubCell"/>
</dbReference>
<keyword evidence="3" id="KW-1003">Cell membrane</keyword>
<evidence type="ECO:0000313" key="11">
    <source>
        <dbReference type="Proteomes" id="UP001050975"/>
    </source>
</evidence>
<comment type="caution">
    <text evidence="10">The sequence shown here is derived from an EMBL/GenBank/DDBJ whole genome shotgun (WGS) entry which is preliminary data.</text>
</comment>
<evidence type="ECO:0000256" key="7">
    <source>
        <dbReference type="RuleBase" id="RU003879"/>
    </source>
</evidence>
<dbReference type="PANTHER" id="PTHR30558">
    <property type="entry name" value="EXBD MEMBRANE COMPONENT OF PMF-DRIVEN MACROMOLECULE IMPORT SYSTEM"/>
    <property type="match status" value="1"/>
</dbReference>